<evidence type="ECO:0000313" key="1">
    <source>
        <dbReference type="EMBL" id="WOK94048.1"/>
    </source>
</evidence>
<dbReference type="EMBL" id="CP136890">
    <property type="protein sequence ID" value="WOK94048.1"/>
    <property type="molecule type" value="Genomic_DNA"/>
</dbReference>
<accession>A0AAQ3JRD8</accession>
<proteinExistence type="predicted"/>
<keyword evidence="2" id="KW-1185">Reference proteome</keyword>
<name>A0AAQ3JRD8_9LILI</name>
<reference evidence="1 2" key="1">
    <citation type="submission" date="2023-10" db="EMBL/GenBank/DDBJ databases">
        <title>Chromosome-scale genome assembly provides insights into flower coloration mechanisms of Canna indica.</title>
        <authorList>
            <person name="Li C."/>
        </authorList>
    </citation>
    <scope>NUCLEOTIDE SEQUENCE [LARGE SCALE GENOMIC DNA]</scope>
    <source>
        <tissue evidence="1">Flower</tissue>
    </source>
</reference>
<dbReference type="Proteomes" id="UP001327560">
    <property type="component" value="Chromosome 1"/>
</dbReference>
<organism evidence="1 2">
    <name type="scientific">Canna indica</name>
    <name type="common">Indian-shot</name>
    <dbReference type="NCBI Taxonomy" id="4628"/>
    <lineage>
        <taxon>Eukaryota</taxon>
        <taxon>Viridiplantae</taxon>
        <taxon>Streptophyta</taxon>
        <taxon>Embryophyta</taxon>
        <taxon>Tracheophyta</taxon>
        <taxon>Spermatophyta</taxon>
        <taxon>Magnoliopsida</taxon>
        <taxon>Liliopsida</taxon>
        <taxon>Zingiberales</taxon>
        <taxon>Cannaceae</taxon>
        <taxon>Canna</taxon>
    </lineage>
</organism>
<sequence>MSIQVVACCLKSIQNYWCRAELLCPSWLRKAMEFFSFINVFYAFVQVRKKKCLTWEFIDELLKQPSLFGLEDISASDIELLSIICPKLCEIDLRDLLPPSSLASFMDEIKKREKQRQHLARKVHYIVCWN</sequence>
<gene>
    <name evidence="1" type="ORF">Cni_G02750</name>
</gene>
<evidence type="ECO:0000313" key="2">
    <source>
        <dbReference type="Proteomes" id="UP001327560"/>
    </source>
</evidence>
<dbReference type="AlphaFoldDB" id="A0AAQ3JRD8"/>
<protein>
    <submittedName>
        <fullName evidence="1">Uncharacterized protein</fullName>
    </submittedName>
</protein>